<dbReference type="EMBL" id="AFNW01000623">
    <property type="protein sequence ID" value="EKJ67639.1"/>
    <property type="molecule type" value="Genomic_DNA"/>
</dbReference>
<dbReference type="OrthoDB" id="1470350at2759"/>
<keyword evidence="2" id="KW-1185">Reference proteome</keyword>
<evidence type="ECO:0000313" key="2">
    <source>
        <dbReference type="Proteomes" id="UP000007978"/>
    </source>
</evidence>
<dbReference type="GO" id="GO:0016705">
    <property type="term" value="F:oxidoreductase activity, acting on paired donors, with incorporation or reduction of molecular oxygen"/>
    <property type="evidence" value="ECO:0007669"/>
    <property type="project" value="InterPro"/>
</dbReference>
<dbReference type="Pfam" id="PF00067">
    <property type="entry name" value="p450"/>
    <property type="match status" value="1"/>
</dbReference>
<dbReference type="GO" id="GO:0020037">
    <property type="term" value="F:heme binding"/>
    <property type="evidence" value="ECO:0007669"/>
    <property type="project" value="InterPro"/>
</dbReference>
<name>K3V464_FUSPC</name>
<dbReference type="GO" id="GO:0004497">
    <property type="term" value="F:monooxygenase activity"/>
    <property type="evidence" value="ECO:0007669"/>
    <property type="project" value="InterPro"/>
</dbReference>
<proteinExistence type="predicted"/>
<dbReference type="InterPro" id="IPR036396">
    <property type="entry name" value="Cyt_P450_sf"/>
</dbReference>
<dbReference type="Gene3D" id="1.10.630.10">
    <property type="entry name" value="Cytochrome P450"/>
    <property type="match status" value="1"/>
</dbReference>
<evidence type="ECO:0000313" key="1">
    <source>
        <dbReference type="EMBL" id="EKJ67639.1"/>
    </source>
</evidence>
<dbReference type="InterPro" id="IPR001128">
    <property type="entry name" value="Cyt_P450"/>
</dbReference>
<gene>
    <name evidence="1" type="ORF">FPSE_12156</name>
</gene>
<accession>K3V464</accession>
<sequence length="133" mass="15087">MMQGEITLVSRSDSDRISSHLSQRQIPRTAVLLFSSYLTRIPYLEAVIEETLRYGGATTALQHLSKVDTQILRYDIPKKMDVLFLAHGPIVFTPGFEIDESKRSQTYQAAGEKKGQAWDDQEIGAFKPERWLG</sequence>
<dbReference type="GeneID" id="20370773"/>
<dbReference type="RefSeq" id="XP_009263548.1">
    <property type="nucleotide sequence ID" value="XM_009265273.1"/>
</dbReference>
<organism evidence="1 2">
    <name type="scientific">Fusarium pseudograminearum (strain CS3096)</name>
    <name type="common">Wheat and barley crown-rot fungus</name>
    <dbReference type="NCBI Taxonomy" id="1028729"/>
    <lineage>
        <taxon>Eukaryota</taxon>
        <taxon>Fungi</taxon>
        <taxon>Dikarya</taxon>
        <taxon>Ascomycota</taxon>
        <taxon>Pezizomycotina</taxon>
        <taxon>Sordariomycetes</taxon>
        <taxon>Hypocreomycetidae</taxon>
        <taxon>Hypocreales</taxon>
        <taxon>Nectriaceae</taxon>
        <taxon>Fusarium</taxon>
    </lineage>
</organism>
<dbReference type="KEGG" id="fpu:FPSE_12156"/>
<dbReference type="Proteomes" id="UP000007978">
    <property type="component" value="Chromosome 2"/>
</dbReference>
<reference evidence="1 2" key="1">
    <citation type="journal article" date="2012" name="PLoS Pathog.">
        <title>Comparative pathogenomics reveals horizontally acquired novel virulence genes in fungi infecting cereal hosts.</title>
        <authorList>
            <person name="Gardiner D.M."/>
            <person name="McDonald M.C."/>
            <person name="Covarelli L."/>
            <person name="Solomon P.S."/>
            <person name="Rusu A.G."/>
            <person name="Marshall M."/>
            <person name="Kazan K."/>
            <person name="Chakraborty S."/>
            <person name="McDonald B.A."/>
            <person name="Manners J.M."/>
        </authorList>
    </citation>
    <scope>NUCLEOTIDE SEQUENCE [LARGE SCALE GENOMIC DNA]</scope>
    <source>
        <strain evidence="1 2">CS3096</strain>
    </source>
</reference>
<dbReference type="GO" id="GO:0005506">
    <property type="term" value="F:iron ion binding"/>
    <property type="evidence" value="ECO:0007669"/>
    <property type="project" value="InterPro"/>
</dbReference>
<dbReference type="SUPFAM" id="SSF48264">
    <property type="entry name" value="Cytochrome P450"/>
    <property type="match status" value="1"/>
</dbReference>
<comment type="caution">
    <text evidence="1">The sequence shown here is derived from an EMBL/GenBank/DDBJ whole genome shotgun (WGS) entry which is preliminary data.</text>
</comment>
<dbReference type="HOGENOM" id="CLU_1906856_0_0_1"/>
<protein>
    <submittedName>
        <fullName evidence="1">Uncharacterized protein</fullName>
    </submittedName>
</protein>
<dbReference type="AlphaFoldDB" id="K3V464"/>